<accession>A0A135P6G7</accession>
<dbReference type="SUPFAM" id="SSF51621">
    <property type="entry name" value="Phosphoenolpyruvate/pyruvate domain"/>
    <property type="match status" value="1"/>
</dbReference>
<gene>
    <name evidence="1" type="ORF">ATO67_21825</name>
</gene>
<dbReference type="GO" id="GO:0003824">
    <property type="term" value="F:catalytic activity"/>
    <property type="evidence" value="ECO:0007669"/>
    <property type="project" value="InterPro"/>
</dbReference>
<dbReference type="AlphaFoldDB" id="A0A135P6G7"/>
<reference evidence="1 2" key="1">
    <citation type="submission" date="2015-11" db="EMBL/GenBank/DDBJ databases">
        <title>Draft genome sequence of Agrobacterium sp. R89-1.</title>
        <authorList>
            <person name="Zahradnik J."/>
            <person name="Kyslikova E."/>
            <person name="Palyzova A."/>
            <person name="Kyslik P."/>
        </authorList>
    </citation>
    <scope>NUCLEOTIDE SEQUENCE [LARGE SCALE GENOMIC DNA]</scope>
    <source>
        <strain evidence="1 2">R89-1</strain>
    </source>
</reference>
<dbReference type="Pfam" id="PF13714">
    <property type="entry name" value="PEP_mutase"/>
    <property type="match status" value="1"/>
</dbReference>
<protein>
    <submittedName>
        <fullName evidence="1">Phosphonomutase</fullName>
    </submittedName>
</protein>
<dbReference type="PANTHER" id="PTHR42905:SF16">
    <property type="entry name" value="CARBOXYPHOSPHONOENOLPYRUVATE PHOSPHONOMUTASE-LIKE PROTEIN (AFU_ORTHOLOGUE AFUA_5G07230)"/>
    <property type="match status" value="1"/>
</dbReference>
<proteinExistence type="predicted"/>
<dbReference type="RefSeq" id="WP_067653938.1">
    <property type="nucleotide sequence ID" value="NZ_KQ961039.1"/>
</dbReference>
<dbReference type="InterPro" id="IPR015813">
    <property type="entry name" value="Pyrv/PenolPyrv_kinase-like_dom"/>
</dbReference>
<dbReference type="CDD" id="cd00377">
    <property type="entry name" value="ICL_PEPM"/>
    <property type="match status" value="1"/>
</dbReference>
<dbReference type="STRING" id="2052828.ATO67_21825"/>
<sequence length="253" mass="26588">MINTEKAKIFRDLHIQGNPVILYNIWDAGSAKAVAAAGASAIATGSWSLAASQGYEDGQNLPLDLALDIVARIVASTDLPVTVDFESGYAVDPQDITRNVSSLLQTGAIGLNFEDQVIGGEGIYDVATQAVRITAARQAAIDSGVPAVINARTDLFLQESDPDKHDGLVDDAISRAIAYKEAGADCFFIPGLPDEILIARICAAIALPVNVMVLDTNADLSGFSRAGVARVSFGPAPYFAAMKSVEQSASKYK</sequence>
<dbReference type="InterPro" id="IPR040442">
    <property type="entry name" value="Pyrv_kinase-like_dom_sf"/>
</dbReference>
<dbReference type="EMBL" id="LNUW01000010">
    <property type="protein sequence ID" value="KXG87027.1"/>
    <property type="molecule type" value="Genomic_DNA"/>
</dbReference>
<dbReference type="Proteomes" id="UP000070498">
    <property type="component" value="Unassembled WGS sequence"/>
</dbReference>
<comment type="caution">
    <text evidence="1">The sequence shown here is derived from an EMBL/GenBank/DDBJ whole genome shotgun (WGS) entry which is preliminary data.</text>
</comment>
<evidence type="ECO:0000313" key="1">
    <source>
        <dbReference type="EMBL" id="KXG87027.1"/>
    </source>
</evidence>
<name>A0A135P6G7_9HYPH</name>
<organism evidence="1 2">
    <name type="scientific">Agrobacterium bohemicum</name>
    <dbReference type="NCBI Taxonomy" id="2052828"/>
    <lineage>
        <taxon>Bacteria</taxon>
        <taxon>Pseudomonadati</taxon>
        <taxon>Pseudomonadota</taxon>
        <taxon>Alphaproteobacteria</taxon>
        <taxon>Hyphomicrobiales</taxon>
        <taxon>Rhizobiaceae</taxon>
        <taxon>Rhizobium/Agrobacterium group</taxon>
        <taxon>Agrobacterium</taxon>
    </lineage>
</organism>
<dbReference type="PANTHER" id="PTHR42905">
    <property type="entry name" value="PHOSPHOENOLPYRUVATE CARBOXYLASE"/>
    <property type="match status" value="1"/>
</dbReference>
<dbReference type="InterPro" id="IPR039556">
    <property type="entry name" value="ICL/PEPM"/>
</dbReference>
<evidence type="ECO:0000313" key="2">
    <source>
        <dbReference type="Proteomes" id="UP000070498"/>
    </source>
</evidence>
<keyword evidence="2" id="KW-1185">Reference proteome</keyword>
<dbReference type="Gene3D" id="3.20.20.60">
    <property type="entry name" value="Phosphoenolpyruvate-binding domains"/>
    <property type="match status" value="1"/>
</dbReference>